<evidence type="ECO:0000313" key="17">
    <source>
        <dbReference type="EMBL" id="KAG0717791.1"/>
    </source>
</evidence>
<keyword evidence="10 13" id="KW-0675">Receptor</keyword>
<feature type="domain" description="Integrin alpha first immunoglubulin-like" evidence="15">
    <location>
        <begin position="609"/>
        <end position="740"/>
    </location>
</feature>
<evidence type="ECO:0000256" key="4">
    <source>
        <dbReference type="ARBA" id="ARBA00022729"/>
    </source>
</evidence>
<dbReference type="Proteomes" id="UP000770661">
    <property type="component" value="Unassembled WGS sequence"/>
</dbReference>
<dbReference type="SUPFAM" id="SSF69318">
    <property type="entry name" value="Integrin alpha N-terminal domain"/>
    <property type="match status" value="2"/>
</dbReference>
<protein>
    <submittedName>
        <fullName evidence="17">Integrin alpha-PS5</fullName>
    </submittedName>
</protein>
<dbReference type="GO" id="GO:0005178">
    <property type="term" value="F:integrin binding"/>
    <property type="evidence" value="ECO:0007669"/>
    <property type="project" value="TreeGrafter"/>
</dbReference>
<feature type="region of interest" description="Disordered" evidence="14">
    <location>
        <begin position="246"/>
        <end position="366"/>
    </location>
</feature>
<dbReference type="PANTHER" id="PTHR23220:SF83">
    <property type="entry name" value="INTEGRIN ALPHA-PS3-RELATED"/>
    <property type="match status" value="1"/>
</dbReference>
<feature type="signal peptide" evidence="13">
    <location>
        <begin position="1"/>
        <end position="19"/>
    </location>
</feature>
<keyword evidence="11" id="KW-0325">Glycoprotein</keyword>
<dbReference type="Pfam" id="PF20805">
    <property type="entry name" value="Integrin_A_Ig_2"/>
    <property type="match status" value="1"/>
</dbReference>
<dbReference type="InterPro" id="IPR018184">
    <property type="entry name" value="Integrin_alpha_C_CS"/>
</dbReference>
<feature type="compositionally biased region" description="Basic and acidic residues" evidence="14">
    <location>
        <begin position="247"/>
        <end position="262"/>
    </location>
</feature>
<evidence type="ECO:0000256" key="9">
    <source>
        <dbReference type="ARBA" id="ARBA00023136"/>
    </source>
</evidence>
<dbReference type="AlphaFoldDB" id="A0A8J4Y6S1"/>
<gene>
    <name evidence="17" type="primary">ItgaPS5</name>
    <name evidence="17" type="ORF">GWK47_053702</name>
</gene>
<keyword evidence="7 13" id="KW-1133">Transmembrane helix</keyword>
<evidence type="ECO:0000313" key="18">
    <source>
        <dbReference type="Proteomes" id="UP000770661"/>
    </source>
</evidence>
<evidence type="ECO:0000256" key="3">
    <source>
        <dbReference type="ARBA" id="ARBA00022692"/>
    </source>
</evidence>
<dbReference type="OrthoDB" id="6362691at2759"/>
<dbReference type="InterPro" id="IPR048285">
    <property type="entry name" value="Integrin_alpha_Ig-like_2"/>
</dbReference>
<dbReference type="SMART" id="SM00191">
    <property type="entry name" value="Int_alpha"/>
    <property type="match status" value="6"/>
</dbReference>
<keyword evidence="18" id="KW-1185">Reference proteome</keyword>
<evidence type="ECO:0000256" key="1">
    <source>
        <dbReference type="ARBA" id="ARBA00004479"/>
    </source>
</evidence>
<feature type="repeat" description="FG-GAP" evidence="12">
    <location>
        <begin position="501"/>
        <end position="557"/>
    </location>
</feature>
<feature type="repeat" description="FG-GAP" evidence="12">
    <location>
        <begin position="561"/>
        <end position="623"/>
    </location>
</feature>
<dbReference type="GO" id="GO:0007157">
    <property type="term" value="P:heterophilic cell-cell adhesion via plasma membrane cell adhesion molecules"/>
    <property type="evidence" value="ECO:0007669"/>
    <property type="project" value="UniProtKB-ARBA"/>
</dbReference>
<dbReference type="InterPro" id="IPR028994">
    <property type="entry name" value="Integrin_alpha_N"/>
</dbReference>
<evidence type="ECO:0000259" key="16">
    <source>
        <dbReference type="Pfam" id="PF20805"/>
    </source>
</evidence>
<comment type="similarity">
    <text evidence="2 13">Belongs to the integrin alpha chain family.</text>
</comment>
<dbReference type="Gene3D" id="2.60.40.1510">
    <property type="entry name" value="ntegrin, alpha v. Chain A, domain 3"/>
    <property type="match status" value="1"/>
</dbReference>
<dbReference type="InterPro" id="IPR013517">
    <property type="entry name" value="FG-GAP"/>
</dbReference>
<comment type="subcellular location">
    <subcellularLocation>
        <location evidence="1 13">Membrane</location>
        <topology evidence="1 13">Single-pass type I membrane protein</topology>
    </subcellularLocation>
</comment>
<dbReference type="GO" id="GO:0048513">
    <property type="term" value="P:animal organ development"/>
    <property type="evidence" value="ECO:0007669"/>
    <property type="project" value="UniProtKB-ARBA"/>
</dbReference>
<evidence type="ECO:0000256" key="8">
    <source>
        <dbReference type="ARBA" id="ARBA00023037"/>
    </source>
</evidence>
<keyword evidence="4 13" id="KW-0732">Signal</keyword>
<feature type="repeat" description="FG-GAP" evidence="12">
    <location>
        <begin position="436"/>
        <end position="498"/>
    </location>
</feature>
<keyword evidence="6 13" id="KW-0130">Cell adhesion</keyword>
<evidence type="ECO:0000256" key="7">
    <source>
        <dbReference type="ARBA" id="ARBA00022989"/>
    </source>
</evidence>
<dbReference type="Gene3D" id="2.60.40.1530">
    <property type="entry name" value="ntegrin, alpha v. Chain A, domain 4"/>
    <property type="match status" value="1"/>
</dbReference>
<feature type="chain" id="PRO_5035340100" evidence="13">
    <location>
        <begin position="20"/>
        <end position="1161"/>
    </location>
</feature>
<comment type="caution">
    <text evidence="17">The sequence shown here is derived from an EMBL/GenBank/DDBJ whole genome shotgun (WGS) entry which is preliminary data.</text>
</comment>
<evidence type="ECO:0000256" key="2">
    <source>
        <dbReference type="ARBA" id="ARBA00008054"/>
    </source>
</evidence>
<dbReference type="InterPro" id="IPR013519">
    <property type="entry name" value="Int_alpha_beta-p"/>
</dbReference>
<evidence type="ECO:0000256" key="6">
    <source>
        <dbReference type="ARBA" id="ARBA00022889"/>
    </source>
</evidence>
<dbReference type="Gene3D" id="2.60.40.1460">
    <property type="entry name" value="Integrin domains. Chain A, domain 2"/>
    <property type="match status" value="1"/>
</dbReference>
<accession>A0A8J4Y6S1</accession>
<evidence type="ECO:0000256" key="10">
    <source>
        <dbReference type="ARBA" id="ARBA00023170"/>
    </source>
</evidence>
<sequence>MGLCWRALGLLWTVSLALCFNLEPLMHHAFPYPYQDQQGREAYFGFSVALQHSEEGGGANWVLVGAPRANSSLSGKQDIPEPGAVFSCSLAGDTCEELHVDANSDPKVVKDHGWLGGSLDTQPDFQSNRQATCVCAPLCKFQYKRMTQIYMNGACYIAKDSLSSATFVEELPLENRGNQMKLGKNLKKNYIYGYGQAGFSTHFPDDPTKLVVGAPGVYHWNVFVLTLLETTALQYSLKTRRTCLTREPGKDGRCPLKTRMDVPDPGARKRREVPIEDEEDVPDPGARKRREVPIEDVMDVPDPGARKRREVPIEDKEDVPDPGARKRREVPIEDKEDVPDPGARKRREVPIEDEEDVPDPGARKRREVPKNEMFFFGEPPKTNTLEADGLFGYSITSGKFMPPFAETQYAAGAPNEANSYGKVIIFELTKFEDSFARKQEFRGKQIGEYFGGAVAAADVNGDGLDDLVVGGPMYSRATRLPDTGRIHSFLSLQGVGLDAKRSVEHYGRNVSLARFGTALASPGDLNHDGYEDIVVGAPWEDRGAVYVFLGSPEGLRQSYSQRLAPQDFPYDLRGFGMSLSRGIDIDDNGYSDLAIGSFVSGHALVVKSRPVAKLSGDITPNPSSVTWDEEATVVLKTCLKYEGHRNPRKLSVQVILTLDAGFPTPRALFHDKKNNHSLVENLVISVAKCRDHTVTVKENKIDPDQPITMKLEYKLVDSTDSQFKERPVVDPLADNSTTATVSIVKGCGNKVCRVDMSTKATFMDGPNEVVVIGKRNKLRVEVSNAGEPVYLPTVNVTADPYVTLTHSHDHDCHFKDGWKSSFNCSLSNPIKKDSEPDIVDLVVEVAGSALMDNASHVRLVVNVTGLGQELVPQDNILDLNLRLAAQANLILIGSSEEEQVLYELSEDHQSIVNHKARFNHTYTLVKQGPTSLPEVDLSLDIPLSLEDDAALVKVETWKIKFYQPVTCHLPSGKTVACGPGTSLNSADFVTPHGDSSAHASSETQVGSVSKETHAHGQYVNCSSSLVKCSRLSVRIRDWTNDKESFEVFLELQVDLKNLARHVAVQDGAVFATTATAAFHALKPHRQFIGKKVQVLGVATPLQPRGLEGGDIPWWAILLALLGGLLLLGLLAYLLYKKGFFKREKMEKMKTERAHLEASTRG</sequence>
<dbReference type="Pfam" id="PF01839">
    <property type="entry name" value="FG-GAP"/>
    <property type="match status" value="2"/>
</dbReference>
<evidence type="ECO:0000256" key="5">
    <source>
        <dbReference type="ARBA" id="ARBA00022737"/>
    </source>
</evidence>
<evidence type="ECO:0000256" key="13">
    <source>
        <dbReference type="RuleBase" id="RU003762"/>
    </source>
</evidence>
<evidence type="ECO:0000259" key="15">
    <source>
        <dbReference type="Pfam" id="PF08441"/>
    </source>
</evidence>
<dbReference type="PRINTS" id="PR01185">
    <property type="entry name" value="INTEGRINA"/>
</dbReference>
<dbReference type="SUPFAM" id="SSF69179">
    <property type="entry name" value="Integrin domains"/>
    <property type="match status" value="3"/>
</dbReference>
<feature type="region of interest" description="Disordered" evidence="14">
    <location>
        <begin position="988"/>
        <end position="1009"/>
    </location>
</feature>
<dbReference type="PROSITE" id="PS00242">
    <property type="entry name" value="INTEGRIN_ALPHA"/>
    <property type="match status" value="1"/>
</dbReference>
<dbReference type="Pfam" id="PF08441">
    <property type="entry name" value="Integrin_A_Ig_1"/>
    <property type="match status" value="1"/>
</dbReference>
<keyword evidence="9 13" id="KW-0472">Membrane</keyword>
<keyword evidence="3 13" id="KW-0812">Transmembrane</keyword>
<dbReference type="Gene3D" id="2.130.10.130">
    <property type="entry name" value="Integrin alpha, N-terminal"/>
    <property type="match status" value="2"/>
</dbReference>
<dbReference type="PROSITE" id="PS51470">
    <property type="entry name" value="FG_GAP"/>
    <property type="match status" value="3"/>
</dbReference>
<dbReference type="InterPro" id="IPR013649">
    <property type="entry name" value="Integrin_alpha_Ig-like_1"/>
</dbReference>
<dbReference type="GO" id="GO:0008305">
    <property type="term" value="C:integrin complex"/>
    <property type="evidence" value="ECO:0007669"/>
    <property type="project" value="InterPro"/>
</dbReference>
<feature type="compositionally biased region" description="Polar residues" evidence="14">
    <location>
        <begin position="997"/>
        <end position="1009"/>
    </location>
</feature>
<dbReference type="GO" id="GO:0007160">
    <property type="term" value="P:cell-matrix adhesion"/>
    <property type="evidence" value="ECO:0007669"/>
    <property type="project" value="TreeGrafter"/>
</dbReference>
<evidence type="ECO:0000256" key="12">
    <source>
        <dbReference type="PROSITE-ProRule" id="PRU00803"/>
    </source>
</evidence>
<dbReference type="Gene3D" id="1.20.5.930">
    <property type="entry name" value="Bicelle-embedded integrin alpha(iib) transmembrane segment"/>
    <property type="match status" value="1"/>
</dbReference>
<proteinExistence type="inferred from homology"/>
<evidence type="ECO:0000256" key="14">
    <source>
        <dbReference type="SAM" id="MobiDB-lite"/>
    </source>
</evidence>
<dbReference type="GO" id="GO:0009897">
    <property type="term" value="C:external side of plasma membrane"/>
    <property type="evidence" value="ECO:0007669"/>
    <property type="project" value="TreeGrafter"/>
</dbReference>
<feature type="transmembrane region" description="Helical" evidence="13">
    <location>
        <begin position="1111"/>
        <end position="1135"/>
    </location>
</feature>
<keyword evidence="8 13" id="KW-0401">Integrin</keyword>
<keyword evidence="5" id="KW-0677">Repeat</keyword>
<evidence type="ECO:0000256" key="11">
    <source>
        <dbReference type="ARBA" id="ARBA00023180"/>
    </source>
</evidence>
<dbReference type="InterPro" id="IPR032695">
    <property type="entry name" value="Integrin_dom_sf"/>
</dbReference>
<dbReference type="InterPro" id="IPR000413">
    <property type="entry name" value="Integrin_alpha"/>
</dbReference>
<dbReference type="PANTHER" id="PTHR23220">
    <property type="entry name" value="INTEGRIN ALPHA"/>
    <property type="match status" value="1"/>
</dbReference>
<feature type="domain" description="Integrin alpha second immunoglobulin-like" evidence="16">
    <location>
        <begin position="747"/>
        <end position="865"/>
    </location>
</feature>
<dbReference type="EMBL" id="JACEEZ010017076">
    <property type="protein sequence ID" value="KAG0717791.1"/>
    <property type="molecule type" value="Genomic_DNA"/>
</dbReference>
<reference evidence="17" key="1">
    <citation type="submission" date="2020-07" db="EMBL/GenBank/DDBJ databases">
        <title>The High-quality genome of the commercially important snow crab, Chionoecetes opilio.</title>
        <authorList>
            <person name="Jeong J.-H."/>
            <person name="Ryu S."/>
        </authorList>
    </citation>
    <scope>NUCLEOTIDE SEQUENCE</scope>
    <source>
        <strain evidence="17">MADBK_172401_WGS</strain>
        <tissue evidence="17">Digestive gland</tissue>
    </source>
</reference>
<dbReference type="GO" id="GO:0033627">
    <property type="term" value="P:cell adhesion mediated by integrin"/>
    <property type="evidence" value="ECO:0007669"/>
    <property type="project" value="TreeGrafter"/>
</dbReference>
<organism evidence="17 18">
    <name type="scientific">Chionoecetes opilio</name>
    <name type="common">Atlantic snow crab</name>
    <name type="synonym">Cancer opilio</name>
    <dbReference type="NCBI Taxonomy" id="41210"/>
    <lineage>
        <taxon>Eukaryota</taxon>
        <taxon>Metazoa</taxon>
        <taxon>Ecdysozoa</taxon>
        <taxon>Arthropoda</taxon>
        <taxon>Crustacea</taxon>
        <taxon>Multicrustacea</taxon>
        <taxon>Malacostraca</taxon>
        <taxon>Eumalacostraca</taxon>
        <taxon>Eucarida</taxon>
        <taxon>Decapoda</taxon>
        <taxon>Pleocyemata</taxon>
        <taxon>Brachyura</taxon>
        <taxon>Eubrachyura</taxon>
        <taxon>Majoidea</taxon>
        <taxon>Majidae</taxon>
        <taxon>Chionoecetes</taxon>
    </lineage>
</organism>
<dbReference type="GO" id="GO:0007229">
    <property type="term" value="P:integrin-mediated signaling pathway"/>
    <property type="evidence" value="ECO:0007669"/>
    <property type="project" value="UniProtKB-KW"/>
</dbReference>
<name>A0A8J4Y6S1_CHIOP</name>